<accession>A0ABS6FHQ1</accession>
<keyword evidence="1" id="KW-0812">Transmembrane</keyword>
<organism evidence="2 3">
    <name type="scientific">Peptoniphilus ovalis</name>
    <dbReference type="NCBI Taxonomy" id="2841503"/>
    <lineage>
        <taxon>Bacteria</taxon>
        <taxon>Bacillati</taxon>
        <taxon>Bacillota</taxon>
        <taxon>Tissierellia</taxon>
        <taxon>Tissierellales</taxon>
        <taxon>Peptoniphilaceae</taxon>
        <taxon>Peptoniphilus</taxon>
    </lineage>
</organism>
<keyword evidence="1" id="KW-1133">Transmembrane helix</keyword>
<protein>
    <submittedName>
        <fullName evidence="2">AzlD domain-containing protein</fullName>
    </submittedName>
</protein>
<proteinExistence type="predicted"/>
<evidence type="ECO:0000256" key="1">
    <source>
        <dbReference type="SAM" id="Phobius"/>
    </source>
</evidence>
<feature type="transmembrane region" description="Helical" evidence="1">
    <location>
        <begin position="6"/>
        <end position="25"/>
    </location>
</feature>
<dbReference type="Proteomes" id="UP000783742">
    <property type="component" value="Unassembled WGS sequence"/>
</dbReference>
<keyword evidence="1" id="KW-0472">Membrane</keyword>
<evidence type="ECO:0000313" key="2">
    <source>
        <dbReference type="EMBL" id="MBU5669700.1"/>
    </source>
</evidence>
<sequence length="103" mass="11759">MEALKYIFIAGIITIIARFLPGIIFRKRKLTPFIEYLGEKLPYSLMGLLLVFCIRKVNFLNPTEVIPVATSFAVIILSFKFIKNFFLSIALGTAVYMGFLYLL</sequence>
<gene>
    <name evidence="2" type="ORF">KQI68_07620</name>
</gene>
<dbReference type="InterPro" id="IPR008407">
    <property type="entry name" value="Brnchd-chn_aa_trnsp_AzlD"/>
</dbReference>
<dbReference type="EMBL" id="JAHLQO010000005">
    <property type="protein sequence ID" value="MBU5669700.1"/>
    <property type="molecule type" value="Genomic_DNA"/>
</dbReference>
<reference evidence="2 3" key="1">
    <citation type="submission" date="2021-06" db="EMBL/GenBank/DDBJ databases">
        <authorList>
            <person name="Sun Q."/>
            <person name="Li D."/>
        </authorList>
    </citation>
    <scope>NUCLEOTIDE SEQUENCE [LARGE SCALE GENOMIC DNA]</scope>
    <source>
        <strain evidence="2 3">MSJ-1</strain>
    </source>
</reference>
<comment type="caution">
    <text evidence="2">The sequence shown here is derived from an EMBL/GenBank/DDBJ whole genome shotgun (WGS) entry which is preliminary data.</text>
</comment>
<feature type="transmembrane region" description="Helical" evidence="1">
    <location>
        <begin position="85"/>
        <end position="102"/>
    </location>
</feature>
<evidence type="ECO:0000313" key="3">
    <source>
        <dbReference type="Proteomes" id="UP000783742"/>
    </source>
</evidence>
<dbReference type="Pfam" id="PF05437">
    <property type="entry name" value="AzlD"/>
    <property type="match status" value="1"/>
</dbReference>
<name>A0ABS6FHQ1_9FIRM</name>
<dbReference type="RefSeq" id="WP_216549541.1">
    <property type="nucleotide sequence ID" value="NZ_JAHLQO010000005.1"/>
</dbReference>
<keyword evidence="3" id="KW-1185">Reference proteome</keyword>